<dbReference type="Proteomes" id="UP000317778">
    <property type="component" value="Unassembled WGS sequence"/>
</dbReference>
<gene>
    <name evidence="3" type="ORF">CEE36_05955</name>
</gene>
<dbReference type="CDD" id="cd00093">
    <property type="entry name" value="HTH_XRE"/>
    <property type="match status" value="1"/>
</dbReference>
<name>A0A532V7S9_UNCT6</name>
<feature type="domain" description="HTH cro/C1-type" evidence="2">
    <location>
        <begin position="9"/>
        <end position="63"/>
    </location>
</feature>
<accession>A0A532V7S9</accession>
<comment type="caution">
    <text evidence="3">The sequence shown here is derived from an EMBL/GenBank/DDBJ whole genome shotgun (WGS) entry which is preliminary data.</text>
</comment>
<protein>
    <submittedName>
        <fullName evidence="3">Transcriptional regulator</fullName>
    </submittedName>
</protein>
<evidence type="ECO:0000313" key="4">
    <source>
        <dbReference type="Proteomes" id="UP000317778"/>
    </source>
</evidence>
<dbReference type="PROSITE" id="PS50943">
    <property type="entry name" value="HTH_CROC1"/>
    <property type="match status" value="1"/>
</dbReference>
<evidence type="ECO:0000259" key="2">
    <source>
        <dbReference type="PROSITE" id="PS50943"/>
    </source>
</evidence>
<dbReference type="Gene3D" id="1.10.260.40">
    <property type="entry name" value="lambda repressor-like DNA-binding domains"/>
    <property type="match status" value="1"/>
</dbReference>
<dbReference type="InterPro" id="IPR001387">
    <property type="entry name" value="Cro/C1-type_HTH"/>
</dbReference>
<sequence>MLRKLGIEIRSRRKALRLSQEKLADEVGTTLKHVSEIERGLSAPSVIILARIATALKVTPNDLLGFGASAENMHDPRILSEKLFELLKGHPKLQMEFIRRLADEAARHAK</sequence>
<dbReference type="Pfam" id="PF01381">
    <property type="entry name" value="HTH_3"/>
    <property type="match status" value="1"/>
</dbReference>
<proteinExistence type="predicted"/>
<dbReference type="InterPro" id="IPR050807">
    <property type="entry name" value="TransReg_Diox_bact_type"/>
</dbReference>
<dbReference type="SUPFAM" id="SSF47413">
    <property type="entry name" value="lambda repressor-like DNA-binding domains"/>
    <property type="match status" value="1"/>
</dbReference>
<dbReference type="SMART" id="SM00530">
    <property type="entry name" value="HTH_XRE"/>
    <property type="match status" value="1"/>
</dbReference>
<dbReference type="InterPro" id="IPR010982">
    <property type="entry name" value="Lambda_DNA-bd_dom_sf"/>
</dbReference>
<evidence type="ECO:0000256" key="1">
    <source>
        <dbReference type="ARBA" id="ARBA00023125"/>
    </source>
</evidence>
<evidence type="ECO:0000313" key="3">
    <source>
        <dbReference type="EMBL" id="TKJ43027.1"/>
    </source>
</evidence>
<organism evidence="3 4">
    <name type="scientific">candidate division TA06 bacterium B3_TA06</name>
    <dbReference type="NCBI Taxonomy" id="2012487"/>
    <lineage>
        <taxon>Bacteria</taxon>
        <taxon>Bacteria division TA06</taxon>
    </lineage>
</organism>
<keyword evidence="1" id="KW-0238">DNA-binding</keyword>
<dbReference type="GO" id="GO:0003677">
    <property type="term" value="F:DNA binding"/>
    <property type="evidence" value="ECO:0007669"/>
    <property type="project" value="UniProtKB-KW"/>
</dbReference>
<dbReference type="GO" id="GO:0005829">
    <property type="term" value="C:cytosol"/>
    <property type="evidence" value="ECO:0007669"/>
    <property type="project" value="TreeGrafter"/>
</dbReference>
<dbReference type="GO" id="GO:0003700">
    <property type="term" value="F:DNA-binding transcription factor activity"/>
    <property type="evidence" value="ECO:0007669"/>
    <property type="project" value="TreeGrafter"/>
</dbReference>
<dbReference type="EMBL" id="NJBO01000007">
    <property type="protein sequence ID" value="TKJ43027.1"/>
    <property type="molecule type" value="Genomic_DNA"/>
</dbReference>
<reference evidence="3 4" key="1">
    <citation type="submission" date="2017-06" db="EMBL/GenBank/DDBJ databases">
        <title>Novel microbial phyla capable of carbon fixation and sulfur reduction in deep-sea sediments.</title>
        <authorList>
            <person name="Huang J."/>
            <person name="Baker B."/>
            <person name="Wang Y."/>
        </authorList>
    </citation>
    <scope>NUCLEOTIDE SEQUENCE [LARGE SCALE GENOMIC DNA]</scope>
    <source>
        <strain evidence="3">B3_TA06</strain>
    </source>
</reference>
<dbReference type="PANTHER" id="PTHR46797:SF1">
    <property type="entry name" value="METHYLPHOSPHONATE SYNTHASE"/>
    <property type="match status" value="1"/>
</dbReference>
<dbReference type="PANTHER" id="PTHR46797">
    <property type="entry name" value="HTH-TYPE TRANSCRIPTIONAL REGULATOR"/>
    <property type="match status" value="1"/>
</dbReference>
<dbReference type="AlphaFoldDB" id="A0A532V7S9"/>